<dbReference type="Proteomes" id="UP000582981">
    <property type="component" value="Unassembled WGS sequence"/>
</dbReference>
<name>A0A7Y7WVJ6_9PSED</name>
<evidence type="ECO:0000313" key="5">
    <source>
        <dbReference type="Proteomes" id="UP000582981"/>
    </source>
</evidence>
<dbReference type="EMBL" id="JACAPU010000004">
    <property type="protein sequence ID" value="NWB45683.1"/>
    <property type="molecule type" value="Genomic_DNA"/>
</dbReference>
<evidence type="ECO:0000313" key="4">
    <source>
        <dbReference type="Proteomes" id="UP000522864"/>
    </source>
</evidence>
<protein>
    <submittedName>
        <fullName evidence="3">Uncharacterized protein</fullName>
    </submittedName>
</protein>
<dbReference type="RefSeq" id="WP_103497641.1">
    <property type="nucleotide sequence ID" value="NZ_JACAPU010000004.1"/>
</dbReference>
<keyword evidence="1" id="KW-1133">Transmembrane helix</keyword>
<evidence type="ECO:0000256" key="1">
    <source>
        <dbReference type="SAM" id="Phobius"/>
    </source>
</evidence>
<gene>
    <name evidence="2" type="ORF">HX829_04180</name>
    <name evidence="3" type="ORF">HX830_25215</name>
</gene>
<dbReference type="Proteomes" id="UP000522864">
    <property type="component" value="Unassembled WGS sequence"/>
</dbReference>
<comment type="caution">
    <text evidence="3">The sequence shown here is derived from an EMBL/GenBank/DDBJ whole genome shotgun (WGS) entry which is preliminary data.</text>
</comment>
<proteinExistence type="predicted"/>
<accession>A0A7Y7WVJ6</accession>
<organism evidence="3 4">
    <name type="scientific">Pseudomonas gingeri</name>
    <dbReference type="NCBI Taxonomy" id="117681"/>
    <lineage>
        <taxon>Bacteria</taxon>
        <taxon>Pseudomonadati</taxon>
        <taxon>Pseudomonadota</taxon>
        <taxon>Gammaproteobacteria</taxon>
        <taxon>Pseudomonadales</taxon>
        <taxon>Pseudomonadaceae</taxon>
        <taxon>Pseudomonas</taxon>
    </lineage>
</organism>
<reference evidence="4 5" key="1">
    <citation type="submission" date="2020-04" db="EMBL/GenBank/DDBJ databases">
        <title>Molecular characterization of pseudomonads from Agaricus bisporus reveal novel blotch 2 pathogens in Western Europe.</title>
        <authorList>
            <person name="Taparia T."/>
            <person name="Krijger M."/>
            <person name="Haynes E."/>
            <person name="Elpinstone J.G."/>
            <person name="Noble R."/>
            <person name="Van Der Wolf J."/>
        </authorList>
    </citation>
    <scope>NUCLEOTIDE SEQUENCE [LARGE SCALE GENOMIC DNA]</scope>
    <source>
        <strain evidence="2 5">F1001</strain>
        <strain evidence="3 4">G9001</strain>
    </source>
</reference>
<dbReference type="AlphaFoldDB" id="A0A7Y7WVJ6"/>
<dbReference type="EMBL" id="JACAQA010000025">
    <property type="protein sequence ID" value="NWB88180.1"/>
    <property type="molecule type" value="Genomic_DNA"/>
</dbReference>
<feature type="transmembrane region" description="Helical" evidence="1">
    <location>
        <begin position="41"/>
        <end position="59"/>
    </location>
</feature>
<feature type="transmembrane region" description="Helical" evidence="1">
    <location>
        <begin position="12"/>
        <end position="29"/>
    </location>
</feature>
<sequence length="95" mass="10204">MDEKKSVLGGKYILLSVILGIVFAGFFLRKQYDPLTMSIDHFRQVVAVGGSVGLIAKLISTSGFAGIRKIASVLMGVACSTIGMTWVMLFYIAKG</sequence>
<evidence type="ECO:0000313" key="3">
    <source>
        <dbReference type="EMBL" id="NWB88180.1"/>
    </source>
</evidence>
<feature type="transmembrane region" description="Helical" evidence="1">
    <location>
        <begin position="71"/>
        <end position="93"/>
    </location>
</feature>
<keyword evidence="1" id="KW-0472">Membrane</keyword>
<evidence type="ECO:0000313" key="2">
    <source>
        <dbReference type="EMBL" id="NWB45683.1"/>
    </source>
</evidence>
<keyword evidence="1" id="KW-0812">Transmembrane</keyword>